<gene>
    <name evidence="1" type="ORF">V6N11_018823</name>
</gene>
<dbReference type="Proteomes" id="UP001396334">
    <property type="component" value="Unassembled WGS sequence"/>
</dbReference>
<protein>
    <submittedName>
        <fullName evidence="1">Uncharacterized protein</fullName>
    </submittedName>
</protein>
<reference evidence="1 2" key="1">
    <citation type="journal article" date="2024" name="G3 (Bethesda)">
        <title>Genome assembly of Hibiscus sabdariffa L. provides insights into metabolisms of medicinal natural products.</title>
        <authorList>
            <person name="Kim T."/>
        </authorList>
    </citation>
    <scope>NUCLEOTIDE SEQUENCE [LARGE SCALE GENOMIC DNA]</scope>
    <source>
        <strain evidence="1">TK-2024</strain>
        <tissue evidence="1">Old leaves</tissue>
    </source>
</reference>
<evidence type="ECO:0000313" key="2">
    <source>
        <dbReference type="Proteomes" id="UP001396334"/>
    </source>
</evidence>
<proteinExistence type="predicted"/>
<sequence length="208" mass="23499">MWGEMACVDIESLAPSTFERARFQVETDWSEHIDQTLDLLVGDQCFPIRVTEIEETIGPKCDCFCELLEGSQSSGAQDDNDEIVENKERMAVKSASPMPMSRETVVPNSIQSQAMKSMELEKIWEGNMQVDLRVRDTASWMVEEDIRLIACDEEQRCNAMDLSAECEFSEVKQVIQDDKSVVTSPINHGPQDRAKLAAVIRYGGSRER</sequence>
<comment type="caution">
    <text evidence="1">The sequence shown here is derived from an EMBL/GenBank/DDBJ whole genome shotgun (WGS) entry which is preliminary data.</text>
</comment>
<keyword evidence="2" id="KW-1185">Reference proteome</keyword>
<dbReference type="EMBL" id="JBBPBN010000916">
    <property type="protein sequence ID" value="KAK8481352.1"/>
    <property type="molecule type" value="Genomic_DNA"/>
</dbReference>
<name>A0ABR1ZL67_9ROSI</name>
<organism evidence="1 2">
    <name type="scientific">Hibiscus sabdariffa</name>
    <name type="common">roselle</name>
    <dbReference type="NCBI Taxonomy" id="183260"/>
    <lineage>
        <taxon>Eukaryota</taxon>
        <taxon>Viridiplantae</taxon>
        <taxon>Streptophyta</taxon>
        <taxon>Embryophyta</taxon>
        <taxon>Tracheophyta</taxon>
        <taxon>Spermatophyta</taxon>
        <taxon>Magnoliopsida</taxon>
        <taxon>eudicotyledons</taxon>
        <taxon>Gunneridae</taxon>
        <taxon>Pentapetalae</taxon>
        <taxon>rosids</taxon>
        <taxon>malvids</taxon>
        <taxon>Malvales</taxon>
        <taxon>Malvaceae</taxon>
        <taxon>Malvoideae</taxon>
        <taxon>Hibiscus</taxon>
    </lineage>
</organism>
<accession>A0ABR1ZL67</accession>
<evidence type="ECO:0000313" key="1">
    <source>
        <dbReference type="EMBL" id="KAK8481352.1"/>
    </source>
</evidence>